<dbReference type="AlphaFoldDB" id="A0A4C1WM00"/>
<protein>
    <submittedName>
        <fullName evidence="1">Probable RNA-directed DNA polymerase from transposon BS</fullName>
    </submittedName>
</protein>
<evidence type="ECO:0000313" key="1">
    <source>
        <dbReference type="EMBL" id="GBP51134.1"/>
    </source>
</evidence>
<keyword evidence="1" id="KW-0695">RNA-directed DNA polymerase</keyword>
<accession>A0A4C1WM00</accession>
<dbReference type="Proteomes" id="UP000299102">
    <property type="component" value="Unassembled WGS sequence"/>
</dbReference>
<dbReference type="EMBL" id="BGZK01000575">
    <property type="protein sequence ID" value="GBP51134.1"/>
    <property type="molecule type" value="Genomic_DNA"/>
</dbReference>
<gene>
    <name evidence="1" type="primary">RTase</name>
    <name evidence="1" type="ORF">EVAR_33885_1</name>
</gene>
<evidence type="ECO:0000313" key="2">
    <source>
        <dbReference type="Proteomes" id="UP000299102"/>
    </source>
</evidence>
<comment type="caution">
    <text evidence="1">The sequence shown here is derived from an EMBL/GenBank/DDBJ whole genome shotgun (WGS) entry which is preliminary data.</text>
</comment>
<reference evidence="1 2" key="1">
    <citation type="journal article" date="2019" name="Commun. Biol.">
        <title>The bagworm genome reveals a unique fibroin gene that provides high tensile strength.</title>
        <authorList>
            <person name="Kono N."/>
            <person name="Nakamura H."/>
            <person name="Ohtoshi R."/>
            <person name="Tomita M."/>
            <person name="Numata K."/>
            <person name="Arakawa K."/>
        </authorList>
    </citation>
    <scope>NUCLEOTIDE SEQUENCE [LARGE SCALE GENOMIC DNA]</scope>
</reference>
<dbReference type="GO" id="GO:0003964">
    <property type="term" value="F:RNA-directed DNA polymerase activity"/>
    <property type="evidence" value="ECO:0007669"/>
    <property type="project" value="UniProtKB-KW"/>
</dbReference>
<organism evidence="1 2">
    <name type="scientific">Eumeta variegata</name>
    <name type="common">Bagworm moth</name>
    <name type="synonym">Eumeta japonica</name>
    <dbReference type="NCBI Taxonomy" id="151549"/>
    <lineage>
        <taxon>Eukaryota</taxon>
        <taxon>Metazoa</taxon>
        <taxon>Ecdysozoa</taxon>
        <taxon>Arthropoda</taxon>
        <taxon>Hexapoda</taxon>
        <taxon>Insecta</taxon>
        <taxon>Pterygota</taxon>
        <taxon>Neoptera</taxon>
        <taxon>Endopterygota</taxon>
        <taxon>Lepidoptera</taxon>
        <taxon>Glossata</taxon>
        <taxon>Ditrysia</taxon>
        <taxon>Tineoidea</taxon>
        <taxon>Psychidae</taxon>
        <taxon>Oiketicinae</taxon>
        <taxon>Eumeta</taxon>
    </lineage>
</organism>
<dbReference type="OrthoDB" id="412981at2759"/>
<keyword evidence="2" id="KW-1185">Reference proteome</keyword>
<sequence>MRVTRINYLALATSRQANGWAGMGECLRVHSPQEVTTDAGAGGKYARDAMKICLRAHRSWTSGSSVDEILTSPRTDYTSGLSRRVNFLAGDQSEAENRGGRYGTAPNRCYDRHMRSEQLPLPGDLFITSATVHKIVMRLPKKKAPGPDSISTATLRHLPKRATVAMNRVFNGILRTDHFPEE</sequence>
<name>A0A4C1WM00_EUMVA</name>
<keyword evidence="1" id="KW-0548">Nucleotidyltransferase</keyword>
<proteinExistence type="predicted"/>
<keyword evidence="1" id="KW-0808">Transferase</keyword>